<organism evidence="3 4">
    <name type="scientific">Luedemannella flava</name>
    <dbReference type="NCBI Taxonomy" id="349316"/>
    <lineage>
        <taxon>Bacteria</taxon>
        <taxon>Bacillati</taxon>
        <taxon>Actinomycetota</taxon>
        <taxon>Actinomycetes</taxon>
        <taxon>Micromonosporales</taxon>
        <taxon>Micromonosporaceae</taxon>
        <taxon>Luedemannella</taxon>
    </lineage>
</organism>
<feature type="transmembrane region" description="Helical" evidence="1">
    <location>
        <begin position="159"/>
        <end position="185"/>
    </location>
</feature>
<accession>A0ABP4YA47</accession>
<keyword evidence="4" id="KW-1185">Reference proteome</keyword>
<dbReference type="InterPro" id="IPR025196">
    <property type="entry name" value="DUF4126"/>
</dbReference>
<evidence type="ECO:0000259" key="2">
    <source>
        <dbReference type="Pfam" id="PF13548"/>
    </source>
</evidence>
<reference evidence="4" key="1">
    <citation type="journal article" date="2019" name="Int. J. Syst. Evol. Microbiol.">
        <title>The Global Catalogue of Microorganisms (GCM) 10K type strain sequencing project: providing services to taxonomists for standard genome sequencing and annotation.</title>
        <authorList>
            <consortium name="The Broad Institute Genomics Platform"/>
            <consortium name="The Broad Institute Genome Sequencing Center for Infectious Disease"/>
            <person name="Wu L."/>
            <person name="Ma J."/>
        </authorList>
    </citation>
    <scope>NUCLEOTIDE SEQUENCE [LARGE SCALE GENOMIC DNA]</scope>
    <source>
        <strain evidence="4">JCM 13250</strain>
    </source>
</reference>
<feature type="transmembrane region" description="Helical" evidence="1">
    <location>
        <begin position="43"/>
        <end position="63"/>
    </location>
</feature>
<sequence length="214" mass="23040">MLETLTGIGLATSAGLNAYIPLLAVGLLGRYTNLISLPGSWNWLENGWVLSILTVLLLIEFVADKIPVVDHVNDVIQTVVRPTAGGLAFGAASGAQTVTVDNPDTFFSGNQWVPIVAGIVISLVVHSAKAAIRPVVNVSTGGVGAPVVSTAEDVASASLSLVAILLPVLVIVFIVGFFWFFWVMFRKLRRWRAERKTRKTKDRDLDPTLVLPPR</sequence>
<comment type="caution">
    <text evidence="3">The sequence shown here is derived from an EMBL/GenBank/DDBJ whole genome shotgun (WGS) entry which is preliminary data.</text>
</comment>
<evidence type="ECO:0000313" key="3">
    <source>
        <dbReference type="EMBL" id="GAA1806845.1"/>
    </source>
</evidence>
<proteinExistence type="predicted"/>
<dbReference type="EMBL" id="BAAALT010000084">
    <property type="protein sequence ID" value="GAA1806845.1"/>
    <property type="molecule type" value="Genomic_DNA"/>
</dbReference>
<dbReference type="Pfam" id="PF13548">
    <property type="entry name" value="DUF4126"/>
    <property type="match status" value="1"/>
</dbReference>
<evidence type="ECO:0000256" key="1">
    <source>
        <dbReference type="SAM" id="Phobius"/>
    </source>
</evidence>
<name>A0ABP4YA47_9ACTN</name>
<feature type="domain" description="DUF4126" evidence="2">
    <location>
        <begin position="5"/>
        <end position="187"/>
    </location>
</feature>
<dbReference type="RefSeq" id="WP_344131566.1">
    <property type="nucleotide sequence ID" value="NZ_BAAALT010000084.1"/>
</dbReference>
<keyword evidence="1" id="KW-1133">Transmembrane helix</keyword>
<dbReference type="Proteomes" id="UP001500218">
    <property type="component" value="Unassembled WGS sequence"/>
</dbReference>
<keyword evidence="1" id="KW-0812">Transmembrane</keyword>
<gene>
    <name evidence="3" type="ORF">GCM10009682_30980</name>
</gene>
<keyword evidence="1" id="KW-0472">Membrane</keyword>
<evidence type="ECO:0000313" key="4">
    <source>
        <dbReference type="Proteomes" id="UP001500218"/>
    </source>
</evidence>
<protein>
    <submittedName>
        <fullName evidence="3">DUF4126 domain-containing protein</fullName>
    </submittedName>
</protein>
<feature type="transmembrane region" description="Helical" evidence="1">
    <location>
        <begin position="6"/>
        <end position="31"/>
    </location>
</feature>